<evidence type="ECO:0000256" key="4">
    <source>
        <dbReference type="ARBA" id="ARBA00023157"/>
    </source>
</evidence>
<dbReference type="PANTHER" id="PTHR13887:SF14">
    <property type="entry name" value="DISULFIDE BOND FORMATION PROTEIN D"/>
    <property type="match status" value="1"/>
</dbReference>
<evidence type="ECO:0000313" key="9">
    <source>
        <dbReference type="EMBL" id="TNC47956.1"/>
    </source>
</evidence>
<feature type="signal peptide" evidence="6">
    <location>
        <begin position="1"/>
        <end position="25"/>
    </location>
</feature>
<comment type="caution">
    <text evidence="9">The sequence shown here is derived from an EMBL/GenBank/DDBJ whole genome shotgun (WGS) entry which is preliminary data.</text>
</comment>
<protein>
    <recommendedName>
        <fullName evidence="7">Thioredoxin-like fold domain-containing protein</fullName>
    </recommendedName>
</protein>
<proteinExistence type="inferred from homology"/>
<reference evidence="9 10" key="1">
    <citation type="submission" date="2019-05" db="EMBL/GenBank/DDBJ databases">
        <title>Mumia sp. nov., isolated from the intestinal contents of plateau pika (Ochotona curzoniae) in the Qinghai-Tibet plateau of China.</title>
        <authorList>
            <person name="Tian Z."/>
        </authorList>
    </citation>
    <scope>NUCLEOTIDE SEQUENCE [LARGE SCALE GENOMIC DNA]</scope>
    <source>
        <strain evidence="10">527</strain>
        <strain evidence="9">Z527</strain>
    </source>
</reference>
<dbReference type="InterPro" id="IPR012336">
    <property type="entry name" value="Thioredoxin-like_fold"/>
</dbReference>
<sequence length="224" mass="22905">MRRTPLVRVVLLVLCLVLVTSCGSAADLASGHGSTAPRLTEDGGVVVSSADLEPAAAPDSDAVPVVVYVEPLCPHCKAFDDQHGAFLQERLQSGRITLEYRLVSFLDNGRTQRSSARAVNAALCVAAEGGPAAYAAFVHALLENQPSDGVLTDDALLGLADSVKTPAGDCVVGEDHAALVSSLSKQALGRITATPTVIVGGRQLEGVPSAGELLAALSVGTDVV</sequence>
<dbReference type="InterPro" id="IPR036249">
    <property type="entry name" value="Thioredoxin-like_sf"/>
</dbReference>
<dbReference type="Gene3D" id="3.40.30.10">
    <property type="entry name" value="Glutaredoxin"/>
    <property type="match status" value="1"/>
</dbReference>
<evidence type="ECO:0000259" key="7">
    <source>
        <dbReference type="Pfam" id="PF13462"/>
    </source>
</evidence>
<dbReference type="GO" id="GO:0016491">
    <property type="term" value="F:oxidoreductase activity"/>
    <property type="evidence" value="ECO:0007669"/>
    <property type="project" value="UniProtKB-KW"/>
</dbReference>
<evidence type="ECO:0000313" key="10">
    <source>
        <dbReference type="Proteomes" id="UP000306740"/>
    </source>
</evidence>
<dbReference type="OrthoDB" id="117402at2"/>
<keyword evidence="5" id="KW-0676">Redox-active center</keyword>
<dbReference type="CDD" id="cd02972">
    <property type="entry name" value="DsbA_family"/>
    <property type="match status" value="1"/>
</dbReference>
<keyword evidence="2 6" id="KW-0732">Signal</keyword>
<dbReference type="EMBL" id="VDFR01000213">
    <property type="protein sequence ID" value="TNC30636.1"/>
    <property type="molecule type" value="Genomic_DNA"/>
</dbReference>
<keyword evidence="4" id="KW-1015">Disulfide bond</keyword>
<evidence type="ECO:0000256" key="6">
    <source>
        <dbReference type="SAM" id="SignalP"/>
    </source>
</evidence>
<dbReference type="RefSeq" id="WP_139105697.1">
    <property type="nucleotide sequence ID" value="NZ_VDFR01000040.1"/>
</dbReference>
<dbReference type="Pfam" id="PF13462">
    <property type="entry name" value="Thioredoxin_4"/>
    <property type="match status" value="1"/>
</dbReference>
<dbReference type="SUPFAM" id="SSF52833">
    <property type="entry name" value="Thioredoxin-like"/>
    <property type="match status" value="1"/>
</dbReference>
<feature type="domain" description="Thioredoxin-like fold" evidence="7">
    <location>
        <begin position="63"/>
        <end position="216"/>
    </location>
</feature>
<keyword evidence="3" id="KW-0560">Oxidoreductase</keyword>
<name>A0A5C4MUA4_9ACTN</name>
<evidence type="ECO:0000313" key="8">
    <source>
        <dbReference type="EMBL" id="TNC30636.1"/>
    </source>
</evidence>
<dbReference type="Proteomes" id="UP000306740">
    <property type="component" value="Unassembled WGS sequence"/>
</dbReference>
<accession>A0A5C4MUA4</accession>
<dbReference type="EMBL" id="VDFR01000040">
    <property type="protein sequence ID" value="TNC47956.1"/>
    <property type="molecule type" value="Genomic_DNA"/>
</dbReference>
<comment type="similarity">
    <text evidence="1">Belongs to the thioredoxin family. DsbA subfamily.</text>
</comment>
<evidence type="ECO:0000256" key="3">
    <source>
        <dbReference type="ARBA" id="ARBA00023002"/>
    </source>
</evidence>
<dbReference type="AlphaFoldDB" id="A0A5C4MUA4"/>
<gene>
    <name evidence="9" type="ORF">FHE65_08590</name>
    <name evidence="8" type="ORF">FHE65_32625</name>
</gene>
<feature type="chain" id="PRO_5035122709" description="Thioredoxin-like fold domain-containing protein" evidence="6">
    <location>
        <begin position="26"/>
        <end position="224"/>
    </location>
</feature>
<organism evidence="9 10">
    <name type="scientific">Mumia zhuanghuii</name>
    <dbReference type="NCBI Taxonomy" id="2585211"/>
    <lineage>
        <taxon>Bacteria</taxon>
        <taxon>Bacillati</taxon>
        <taxon>Actinomycetota</taxon>
        <taxon>Actinomycetes</taxon>
        <taxon>Propionibacteriales</taxon>
        <taxon>Nocardioidaceae</taxon>
        <taxon>Mumia</taxon>
    </lineage>
</organism>
<evidence type="ECO:0000256" key="1">
    <source>
        <dbReference type="ARBA" id="ARBA00005791"/>
    </source>
</evidence>
<dbReference type="PANTHER" id="PTHR13887">
    <property type="entry name" value="GLUTATHIONE S-TRANSFERASE KAPPA"/>
    <property type="match status" value="1"/>
</dbReference>
<evidence type="ECO:0000256" key="2">
    <source>
        <dbReference type="ARBA" id="ARBA00022729"/>
    </source>
</evidence>
<evidence type="ECO:0000256" key="5">
    <source>
        <dbReference type="ARBA" id="ARBA00023284"/>
    </source>
</evidence>
<dbReference type="PROSITE" id="PS51257">
    <property type="entry name" value="PROKAR_LIPOPROTEIN"/>
    <property type="match status" value="1"/>
</dbReference>